<keyword evidence="2" id="KW-1185">Reference proteome</keyword>
<protein>
    <submittedName>
        <fullName evidence="1">Uncharacterized protein</fullName>
    </submittedName>
</protein>
<gene>
    <name evidence="1" type="ORF">MENTE1834_LOCUS40788</name>
</gene>
<name>A0ACB1ANP4_MELEN</name>
<accession>A0ACB1ANP4</accession>
<sequence>MHQNIDFQGPPIHQGLFGFRLSEDFPGTGNPIYQEPEPFFNSNPDSKKILKTRDPIRHFSQSLTLKQSKGTWLVKNFLACFNRIKLKKIFPSPLFLHQSPTQIPPILSKGVIHIFLNVCMFHAPFYFKFFF</sequence>
<proteinExistence type="predicted"/>
<comment type="caution">
    <text evidence="1">The sequence shown here is derived from an EMBL/GenBank/DDBJ whole genome shotgun (WGS) entry which is preliminary data.</text>
</comment>
<evidence type="ECO:0000313" key="2">
    <source>
        <dbReference type="Proteomes" id="UP001497535"/>
    </source>
</evidence>
<organism evidence="1 2">
    <name type="scientific">Meloidogyne enterolobii</name>
    <name type="common">Root-knot nematode worm</name>
    <name type="synonym">Meloidogyne mayaguensis</name>
    <dbReference type="NCBI Taxonomy" id="390850"/>
    <lineage>
        <taxon>Eukaryota</taxon>
        <taxon>Metazoa</taxon>
        <taxon>Ecdysozoa</taxon>
        <taxon>Nematoda</taxon>
        <taxon>Chromadorea</taxon>
        <taxon>Rhabditida</taxon>
        <taxon>Tylenchina</taxon>
        <taxon>Tylenchomorpha</taxon>
        <taxon>Tylenchoidea</taxon>
        <taxon>Meloidogynidae</taxon>
        <taxon>Meloidogyninae</taxon>
        <taxon>Meloidogyne</taxon>
    </lineage>
</organism>
<dbReference type="EMBL" id="CAVMJV010000097">
    <property type="protein sequence ID" value="CAK5094908.1"/>
    <property type="molecule type" value="Genomic_DNA"/>
</dbReference>
<evidence type="ECO:0000313" key="1">
    <source>
        <dbReference type="EMBL" id="CAK5094908.1"/>
    </source>
</evidence>
<dbReference type="Proteomes" id="UP001497535">
    <property type="component" value="Unassembled WGS sequence"/>
</dbReference>
<reference evidence="1" key="1">
    <citation type="submission" date="2023-11" db="EMBL/GenBank/DDBJ databases">
        <authorList>
            <person name="Poullet M."/>
        </authorList>
    </citation>
    <scope>NUCLEOTIDE SEQUENCE</scope>
    <source>
        <strain evidence="1">E1834</strain>
    </source>
</reference>